<proteinExistence type="inferred from homology"/>
<sequence length="276" mass="29555">MHKRKAYSKLDDPRFLLMICCLISAQASRAAAVDLPGMLPSMVGGGLGSTTDYAGGKDRFVGAVPGVRYVTDGGRLFELYGPYAQFDLGGVTGLQYGPAVSLRLGRSHVDDPVVSQIHEVHTTVEGGGFVGYEYEHVGTVPYRLRGSVTVVTNAGVVYTGARVSLNGSFWMPVYRRVFAGAGVGASWVSQGFNQVYFGVTQEDSARSGLPAFSPSGGLEQMTGWLAAIYQFNKHWFGGAMIYYQRISGSAADSPIVTQRGNRNQITYGAGVAYAFD</sequence>
<evidence type="ECO:0000256" key="6">
    <source>
        <dbReference type="SAM" id="SignalP"/>
    </source>
</evidence>
<comment type="similarity">
    <text evidence="2">Belongs to the MipA/OmpV family.</text>
</comment>
<dbReference type="AlphaFoldDB" id="A0A158FQE0"/>
<evidence type="ECO:0000313" key="8">
    <source>
        <dbReference type="Proteomes" id="UP000054893"/>
    </source>
</evidence>
<dbReference type="Proteomes" id="UP000054893">
    <property type="component" value="Unassembled WGS sequence"/>
</dbReference>
<dbReference type="Pfam" id="PF06629">
    <property type="entry name" value="MipA"/>
    <property type="match status" value="1"/>
</dbReference>
<protein>
    <submittedName>
        <fullName evidence="7">Outer membrane protein</fullName>
    </submittedName>
</protein>
<feature type="chain" id="PRO_5007810358" evidence="6">
    <location>
        <begin position="33"/>
        <end position="276"/>
    </location>
</feature>
<dbReference type="PANTHER" id="PTHR38776">
    <property type="entry name" value="MLTA-INTERACTING PROTEIN-RELATED"/>
    <property type="match status" value="1"/>
</dbReference>
<keyword evidence="3 6" id="KW-0732">Signal</keyword>
<evidence type="ECO:0000256" key="5">
    <source>
        <dbReference type="ARBA" id="ARBA00023237"/>
    </source>
</evidence>
<evidence type="ECO:0000256" key="3">
    <source>
        <dbReference type="ARBA" id="ARBA00022729"/>
    </source>
</evidence>
<comment type="subcellular location">
    <subcellularLocation>
        <location evidence="1">Cell outer membrane</location>
    </subcellularLocation>
</comment>
<dbReference type="GO" id="GO:0009279">
    <property type="term" value="C:cell outer membrane"/>
    <property type="evidence" value="ECO:0007669"/>
    <property type="project" value="UniProtKB-SubCell"/>
</dbReference>
<name>A0A158FQE0_CABSO</name>
<dbReference type="EMBL" id="FCOC02000003">
    <property type="protein sequence ID" value="SAL21599.1"/>
    <property type="molecule type" value="Genomic_DNA"/>
</dbReference>
<evidence type="ECO:0000256" key="2">
    <source>
        <dbReference type="ARBA" id="ARBA00005722"/>
    </source>
</evidence>
<dbReference type="PANTHER" id="PTHR38776:SF1">
    <property type="entry name" value="MLTA-INTERACTING PROTEIN-RELATED"/>
    <property type="match status" value="1"/>
</dbReference>
<keyword evidence="5" id="KW-0998">Cell outer membrane</keyword>
<feature type="signal peptide" evidence="6">
    <location>
        <begin position="1"/>
        <end position="32"/>
    </location>
</feature>
<keyword evidence="4" id="KW-0472">Membrane</keyword>
<evidence type="ECO:0000256" key="1">
    <source>
        <dbReference type="ARBA" id="ARBA00004442"/>
    </source>
</evidence>
<organism evidence="7 8">
    <name type="scientific">Caballeronia sordidicola</name>
    <name type="common">Burkholderia sordidicola</name>
    <dbReference type="NCBI Taxonomy" id="196367"/>
    <lineage>
        <taxon>Bacteria</taxon>
        <taxon>Pseudomonadati</taxon>
        <taxon>Pseudomonadota</taxon>
        <taxon>Betaproteobacteria</taxon>
        <taxon>Burkholderiales</taxon>
        <taxon>Burkholderiaceae</taxon>
        <taxon>Caballeronia</taxon>
    </lineage>
</organism>
<evidence type="ECO:0000256" key="4">
    <source>
        <dbReference type="ARBA" id="ARBA00023136"/>
    </source>
</evidence>
<evidence type="ECO:0000313" key="7">
    <source>
        <dbReference type="EMBL" id="SAL21599.1"/>
    </source>
</evidence>
<reference evidence="7 8" key="1">
    <citation type="submission" date="2016-01" db="EMBL/GenBank/DDBJ databases">
        <authorList>
            <person name="Oliw E.H."/>
        </authorList>
    </citation>
    <scope>NUCLEOTIDE SEQUENCE [LARGE SCALE GENOMIC DNA]</scope>
    <source>
        <strain evidence="7">LMG 22029</strain>
    </source>
</reference>
<dbReference type="RefSeq" id="WP_244163975.1">
    <property type="nucleotide sequence ID" value="NZ_FCOC02000003.1"/>
</dbReference>
<dbReference type="InterPro" id="IPR010583">
    <property type="entry name" value="MipA"/>
</dbReference>
<accession>A0A158FQE0</accession>
<gene>
    <name evidence="7" type="ORF">AWB64_01600</name>
</gene>